<reference evidence="2 3" key="1">
    <citation type="journal article" date="2020" name="ISME J.">
        <title>Comparative genomics reveals insights into cyanobacterial evolution and habitat adaptation.</title>
        <authorList>
            <person name="Chen M.Y."/>
            <person name="Teng W.K."/>
            <person name="Zhao L."/>
            <person name="Hu C.X."/>
            <person name="Zhou Y.K."/>
            <person name="Han B.P."/>
            <person name="Song L.R."/>
            <person name="Shu W.S."/>
        </authorList>
    </citation>
    <scope>NUCLEOTIDE SEQUENCE [LARGE SCALE GENOMIC DNA]</scope>
    <source>
        <strain evidence="2 3">FACHB-838</strain>
    </source>
</reference>
<comment type="caution">
    <text evidence="2">The sequence shown here is derived from an EMBL/GenBank/DDBJ whole genome shotgun (WGS) entry which is preliminary data.</text>
</comment>
<dbReference type="Pfam" id="PF03432">
    <property type="entry name" value="Relaxase"/>
    <property type="match status" value="1"/>
</dbReference>
<proteinExistence type="predicted"/>
<dbReference type="InterPro" id="IPR005094">
    <property type="entry name" value="Endonuclease_MobA/VirD2"/>
</dbReference>
<evidence type="ECO:0000313" key="2">
    <source>
        <dbReference type="EMBL" id="MBD2533007.1"/>
    </source>
</evidence>
<sequence length="771" mass="88073">MIGNQTKGRGFRGLLNYLESQKDAKLIGGNMGGNNARALAREFKISRQLNLEADRVVYHASLSLPENERLDEPTWNELANRYLEEMGFDSNQYVVYRHSNTEHDHIHICASRIRLDNGKIVHDSWDYKRSETIIRQLERDYGLQQTQSSHEKLLRNPSIGQQKRLEREHKEYINGERLTPQERPIKQQLQELIDRTTIDKLTMPQLVERLQLQGVEVRHGLTRNGKSKGISYSWNDQKFSGTSLGPAYTFPGLQKHKGIDYQPQRDDEHIEHLLKNPKEQAVESQRFINTIADFIEQSVVDDALAETLPQLTEQLSAYQQQLANNKTTFDDLETAIVQDEQRLSSQRTVDAISDFIEQSVVDDALAETLPQLTEQLSQYRQQLLRAKTAFNDFETGLTTELQSHAEKKAILSIFDYIEQSAIEPALSQAVLGLTQQVSQYHQQLLEAKTTFNDFETALTAELQSHAEKRAILSIFDYIEQSTIESALTETVLELTEQLSQYKEELFIDKTTFNDLDTVLANDLQSIRENRVISSISDYVEQSVIESALAETVLEVTQQLSQYKEQLITARSTFNDLDAALANDLQSIRENRVISSIFNYVEQSTIESALTETILEVTKQLSQYKEQLITARSTFNDLDTVLANDLQSIRENRAILLTSNHVEQSVSESALAETLLTELKSHLKQTIQCLDIERLAEVVMEVGKYVKGEKVTGAKVSELFTSITTDALALTFEQKMNVVRQLIRDDKPSIMKRLGINSQQSDDQGEQFKFRR</sequence>
<protein>
    <submittedName>
        <fullName evidence="2">Relaxase/mobilization nuclease domain-containing protein</fullName>
    </submittedName>
</protein>
<dbReference type="Proteomes" id="UP000623440">
    <property type="component" value="Unassembled WGS sequence"/>
</dbReference>
<organism evidence="2 3">
    <name type="scientific">Nostoc flagelliforme FACHB-838</name>
    <dbReference type="NCBI Taxonomy" id="2692904"/>
    <lineage>
        <taxon>Bacteria</taxon>
        <taxon>Bacillati</taxon>
        <taxon>Cyanobacteriota</taxon>
        <taxon>Cyanophyceae</taxon>
        <taxon>Nostocales</taxon>
        <taxon>Nostocaceae</taxon>
        <taxon>Nostoc</taxon>
    </lineage>
</organism>
<feature type="domain" description="MobA/VirD2-like nuclease" evidence="1">
    <location>
        <begin position="19"/>
        <end position="143"/>
    </location>
</feature>
<evidence type="ECO:0000259" key="1">
    <source>
        <dbReference type="Pfam" id="PF03432"/>
    </source>
</evidence>
<keyword evidence="3" id="KW-1185">Reference proteome</keyword>
<dbReference type="EMBL" id="JACJSI010000078">
    <property type="protein sequence ID" value="MBD2533007.1"/>
    <property type="molecule type" value="Genomic_DNA"/>
</dbReference>
<accession>A0ABR8DVT8</accession>
<evidence type="ECO:0000313" key="3">
    <source>
        <dbReference type="Proteomes" id="UP000623440"/>
    </source>
</evidence>
<dbReference type="RefSeq" id="WP_190943605.1">
    <property type="nucleotide sequence ID" value="NZ_JACJSI010000078.1"/>
</dbReference>
<gene>
    <name evidence="2" type="ORF">H6G97_26915</name>
</gene>
<name>A0ABR8DVT8_9NOSO</name>